<keyword evidence="3 6" id="KW-0812">Transmembrane</keyword>
<evidence type="ECO:0000256" key="4">
    <source>
        <dbReference type="ARBA" id="ARBA00022989"/>
    </source>
</evidence>
<comment type="subcellular location">
    <subcellularLocation>
        <location evidence="1 6">Membrane</location>
        <topology evidence="1 6">Multi-pass membrane protein</topology>
    </subcellularLocation>
</comment>
<name>A0A452RHE6_URSAM</name>
<reference evidence="7" key="2">
    <citation type="submission" date="2025-08" db="UniProtKB">
        <authorList>
            <consortium name="Ensembl"/>
        </authorList>
    </citation>
    <scope>IDENTIFICATION</scope>
</reference>
<evidence type="ECO:0000256" key="2">
    <source>
        <dbReference type="ARBA" id="ARBA00008789"/>
    </source>
</evidence>
<dbReference type="GO" id="GO:0005886">
    <property type="term" value="C:plasma membrane"/>
    <property type="evidence" value="ECO:0007669"/>
    <property type="project" value="UniProtKB-ARBA"/>
</dbReference>
<comment type="caution">
    <text evidence="6">Lacks conserved residue(s) required for the propagation of feature annotation.</text>
</comment>
<proteinExistence type="inferred from homology"/>
<evidence type="ECO:0000256" key="6">
    <source>
        <dbReference type="RuleBase" id="RU910716"/>
    </source>
</evidence>
<organism evidence="7 8">
    <name type="scientific">Ursus americanus</name>
    <name type="common">American black bear</name>
    <name type="synonym">Euarctos americanus</name>
    <dbReference type="NCBI Taxonomy" id="9643"/>
    <lineage>
        <taxon>Eukaryota</taxon>
        <taxon>Metazoa</taxon>
        <taxon>Chordata</taxon>
        <taxon>Craniata</taxon>
        <taxon>Vertebrata</taxon>
        <taxon>Euteleostomi</taxon>
        <taxon>Mammalia</taxon>
        <taxon>Eutheria</taxon>
        <taxon>Laurasiatheria</taxon>
        <taxon>Carnivora</taxon>
        <taxon>Caniformia</taxon>
        <taxon>Ursidae</taxon>
        <taxon>Ursus</taxon>
    </lineage>
</organism>
<dbReference type="GeneTree" id="ENSGT00950000185846"/>
<dbReference type="Pfam" id="PF09815">
    <property type="entry name" value="XK-related"/>
    <property type="match status" value="1"/>
</dbReference>
<keyword evidence="8" id="KW-1185">Reference proteome</keyword>
<dbReference type="Ensembl" id="ENSUAMT00000020511.1">
    <property type="protein sequence ID" value="ENSUAMP00000018326.1"/>
    <property type="gene ID" value="ENSUAMG00000014542.1"/>
</dbReference>
<dbReference type="InterPro" id="IPR018629">
    <property type="entry name" value="XK-rel"/>
</dbReference>
<keyword evidence="4 6" id="KW-1133">Transmembrane helix</keyword>
<accession>A0A452RHE6</accession>
<evidence type="ECO:0000313" key="8">
    <source>
        <dbReference type="Proteomes" id="UP000291022"/>
    </source>
</evidence>
<protein>
    <recommendedName>
        <fullName evidence="6">XK-related protein</fullName>
    </recommendedName>
</protein>
<comment type="similarity">
    <text evidence="2 6">Belongs to the XK family.</text>
</comment>
<evidence type="ECO:0000313" key="7">
    <source>
        <dbReference type="Ensembl" id="ENSUAMP00000018326.1"/>
    </source>
</evidence>
<evidence type="ECO:0000256" key="5">
    <source>
        <dbReference type="ARBA" id="ARBA00023136"/>
    </source>
</evidence>
<sequence>MVWLIVLGVTDPKFIATITMTESHFLLKLHCIRSIDRRLCSVVYYFSSGQLLWGWLALSVLLPGFLVQGVSYVWFRADGQQGQCLSVVLHLLQLGVWKR</sequence>
<keyword evidence="5 6" id="KW-0472">Membrane</keyword>
<dbReference type="Proteomes" id="UP000291022">
    <property type="component" value="Unassembled WGS sequence"/>
</dbReference>
<evidence type="ECO:0000256" key="3">
    <source>
        <dbReference type="ARBA" id="ARBA00022692"/>
    </source>
</evidence>
<reference evidence="7" key="3">
    <citation type="submission" date="2025-09" db="UniProtKB">
        <authorList>
            <consortium name="Ensembl"/>
        </authorList>
    </citation>
    <scope>IDENTIFICATION</scope>
</reference>
<feature type="transmembrane region" description="Helical" evidence="6">
    <location>
        <begin position="52"/>
        <end position="75"/>
    </location>
</feature>
<dbReference type="AlphaFoldDB" id="A0A452RHE6"/>
<evidence type="ECO:0000256" key="1">
    <source>
        <dbReference type="ARBA" id="ARBA00004141"/>
    </source>
</evidence>
<reference evidence="8" key="1">
    <citation type="submission" date="2016-06" db="EMBL/GenBank/DDBJ databases">
        <title>De novo assembly and RNA-Seq shows season-dependent expression and editing in black bear kidneys.</title>
        <authorList>
            <person name="Korstanje R."/>
            <person name="Srivastava A."/>
            <person name="Sarsani V.K."/>
            <person name="Sheehan S.M."/>
            <person name="Seger R.L."/>
            <person name="Barter M.E."/>
            <person name="Lindqvist C."/>
            <person name="Brody L.C."/>
            <person name="Mullikin J.C."/>
        </authorList>
    </citation>
    <scope>NUCLEOTIDE SEQUENCE [LARGE SCALE GENOMIC DNA]</scope>
</reference>